<organism evidence="2 3">
    <name type="scientific">Candidatus Mediterraneibacter stercorigallinarum</name>
    <dbReference type="NCBI Taxonomy" id="2838686"/>
    <lineage>
        <taxon>Bacteria</taxon>
        <taxon>Bacillati</taxon>
        <taxon>Bacillota</taxon>
        <taxon>Clostridia</taxon>
        <taxon>Lachnospirales</taxon>
        <taxon>Lachnospiraceae</taxon>
        <taxon>Mediterraneibacter</taxon>
    </lineage>
</organism>
<dbReference type="GO" id="GO:0005737">
    <property type="term" value="C:cytoplasm"/>
    <property type="evidence" value="ECO:0007669"/>
    <property type="project" value="TreeGrafter"/>
</dbReference>
<evidence type="ECO:0000259" key="1">
    <source>
        <dbReference type="Pfam" id="PF00149"/>
    </source>
</evidence>
<dbReference type="InterPro" id="IPR050126">
    <property type="entry name" value="Ap4A_hydrolase"/>
</dbReference>
<sequence length="227" mass="25875">MGYTYVMSDIHGMGALLEEMLEKISFSEDDVLYILGDMIDRGPDPAKVLDIASSCGNIIPLKGNHEDEFVSWYDNEISRMFQKYYYNTYDILMDSERTREKLPEYVSFMKSLPLYKKIKRDGGCFLLAHASTEEILQVWKRKERLIWDTSMVDRKKGIPGYVSIVGHVPTFVIRGFSKAPATIWHSADDRLIVVDCGAAFPELGGRLGCLCLETREEFYVSAGHGME</sequence>
<feature type="domain" description="Calcineurin-like phosphoesterase" evidence="1">
    <location>
        <begin position="5"/>
        <end position="131"/>
    </location>
</feature>
<protein>
    <submittedName>
        <fullName evidence="2">Metallophosphoesterase</fullName>
    </submittedName>
</protein>
<evidence type="ECO:0000313" key="2">
    <source>
        <dbReference type="EMBL" id="HIZ12636.1"/>
    </source>
</evidence>
<dbReference type="EMBL" id="DXCD01000046">
    <property type="protein sequence ID" value="HIZ12636.1"/>
    <property type="molecule type" value="Genomic_DNA"/>
</dbReference>
<dbReference type="Pfam" id="PF00149">
    <property type="entry name" value="Metallophos"/>
    <property type="match status" value="1"/>
</dbReference>
<dbReference type="Proteomes" id="UP000824017">
    <property type="component" value="Unassembled WGS sequence"/>
</dbReference>
<dbReference type="PANTHER" id="PTHR42850">
    <property type="entry name" value="METALLOPHOSPHOESTERASE"/>
    <property type="match status" value="1"/>
</dbReference>
<dbReference type="SUPFAM" id="SSF56300">
    <property type="entry name" value="Metallo-dependent phosphatases"/>
    <property type="match status" value="1"/>
</dbReference>
<proteinExistence type="predicted"/>
<reference evidence="2" key="2">
    <citation type="submission" date="2021-04" db="EMBL/GenBank/DDBJ databases">
        <authorList>
            <person name="Gilroy R."/>
        </authorList>
    </citation>
    <scope>NUCLEOTIDE SEQUENCE</scope>
    <source>
        <strain evidence="2">ChiGjej1B1-13045</strain>
    </source>
</reference>
<dbReference type="AlphaFoldDB" id="A0A9D2D8W0"/>
<dbReference type="InterPro" id="IPR029052">
    <property type="entry name" value="Metallo-depent_PP-like"/>
</dbReference>
<dbReference type="Gene3D" id="3.60.21.10">
    <property type="match status" value="1"/>
</dbReference>
<reference evidence="2" key="1">
    <citation type="journal article" date="2021" name="PeerJ">
        <title>Extensive microbial diversity within the chicken gut microbiome revealed by metagenomics and culture.</title>
        <authorList>
            <person name="Gilroy R."/>
            <person name="Ravi A."/>
            <person name="Getino M."/>
            <person name="Pursley I."/>
            <person name="Horton D.L."/>
            <person name="Alikhan N.F."/>
            <person name="Baker D."/>
            <person name="Gharbi K."/>
            <person name="Hall N."/>
            <person name="Watson M."/>
            <person name="Adriaenssens E.M."/>
            <person name="Foster-Nyarko E."/>
            <person name="Jarju S."/>
            <person name="Secka A."/>
            <person name="Antonio M."/>
            <person name="Oren A."/>
            <person name="Chaudhuri R.R."/>
            <person name="La Ragione R."/>
            <person name="Hildebrand F."/>
            <person name="Pallen M.J."/>
        </authorList>
    </citation>
    <scope>NUCLEOTIDE SEQUENCE</scope>
    <source>
        <strain evidence="2">ChiGjej1B1-13045</strain>
    </source>
</reference>
<gene>
    <name evidence="2" type="ORF">H9817_01730</name>
</gene>
<evidence type="ECO:0000313" key="3">
    <source>
        <dbReference type="Proteomes" id="UP000824017"/>
    </source>
</evidence>
<comment type="caution">
    <text evidence="2">The sequence shown here is derived from an EMBL/GenBank/DDBJ whole genome shotgun (WGS) entry which is preliminary data.</text>
</comment>
<dbReference type="InterPro" id="IPR004843">
    <property type="entry name" value="Calcineurin-like_PHP"/>
</dbReference>
<dbReference type="GO" id="GO:0016791">
    <property type="term" value="F:phosphatase activity"/>
    <property type="evidence" value="ECO:0007669"/>
    <property type="project" value="TreeGrafter"/>
</dbReference>
<name>A0A9D2D8W0_9FIRM</name>
<dbReference type="PANTHER" id="PTHR42850:SF4">
    <property type="entry name" value="ZINC-DEPENDENT ENDOPOLYPHOSPHATASE"/>
    <property type="match status" value="1"/>
</dbReference>
<accession>A0A9D2D8W0</accession>